<keyword evidence="3" id="KW-1185">Reference proteome</keyword>
<accession>A0A4P9VHM4</accession>
<organism evidence="2 3">
    <name type="scientific">Zooshikella ganghwensis</name>
    <dbReference type="NCBI Taxonomy" id="202772"/>
    <lineage>
        <taxon>Bacteria</taxon>
        <taxon>Pseudomonadati</taxon>
        <taxon>Pseudomonadota</taxon>
        <taxon>Gammaproteobacteria</taxon>
        <taxon>Oceanospirillales</taxon>
        <taxon>Zooshikellaceae</taxon>
        <taxon>Zooshikella</taxon>
    </lineage>
</organism>
<dbReference type="AlphaFoldDB" id="A0A4P9VHM4"/>
<reference evidence="2 3" key="1">
    <citation type="submission" date="2017-04" db="EMBL/GenBank/DDBJ databases">
        <title>Draft genome sequence of Zooshikella ganghwensis VG4 isolated from Red Sea sediments.</title>
        <authorList>
            <person name="Rehman Z."/>
            <person name="Alam I."/>
            <person name="Kamau A."/>
            <person name="Bajic V."/>
            <person name="Leiknes T."/>
        </authorList>
    </citation>
    <scope>NUCLEOTIDE SEQUENCE [LARGE SCALE GENOMIC DNA]</scope>
    <source>
        <strain evidence="2 3">VG4</strain>
    </source>
</reference>
<name>A0A4P9VHM4_9GAMM</name>
<dbReference type="Proteomes" id="UP000257039">
    <property type="component" value="Unassembled WGS sequence"/>
</dbReference>
<feature type="domain" description="DUF4123" evidence="1">
    <location>
        <begin position="18"/>
        <end position="137"/>
    </location>
</feature>
<evidence type="ECO:0000259" key="1">
    <source>
        <dbReference type="Pfam" id="PF13503"/>
    </source>
</evidence>
<gene>
    <name evidence="2" type="ORF">B9G39_26255</name>
</gene>
<dbReference type="EMBL" id="NDXW01000002">
    <property type="protein sequence ID" value="RDH41919.1"/>
    <property type="molecule type" value="Genomic_DNA"/>
</dbReference>
<evidence type="ECO:0000313" key="2">
    <source>
        <dbReference type="EMBL" id="RDH41919.1"/>
    </source>
</evidence>
<dbReference type="Pfam" id="PF13503">
    <property type="entry name" value="DUF4123"/>
    <property type="match status" value="1"/>
</dbReference>
<dbReference type="InterPro" id="IPR025391">
    <property type="entry name" value="DUF4123"/>
</dbReference>
<sequence length="337" mass="38342">MKIPYDAIRQHPRPGESCYLLLDGASEPGLLNRIYEKEKAPQVFPLFEHTPFAELSDLSPLLVKTDPLGRFFIDYLYRGISRHRGLVLSSDFPFEQLVQHAQWWLTANHPQGGEMLFRASDPRIVWRLLAASTPEQHEYWLGPFALVECPIVDSEFDHSPAIRPHPTLSVMDACWLSVTNSNPTYDVHHYEQRQTFTANQIAAMAQAPKVNILQTLHNYVTEYHSHLLHQASLVTAIYRFMVQFNRHTKALVPDDALRLKQSNAVIHALNALAEGLQCQSIKETYLLTSIVALLGEKLFRGQHYLAIYQLITQAGKSPLEERLTEAYALAKQYGANS</sequence>
<proteinExistence type="predicted"/>
<evidence type="ECO:0000313" key="3">
    <source>
        <dbReference type="Proteomes" id="UP000257039"/>
    </source>
</evidence>
<comment type="caution">
    <text evidence="2">The sequence shown here is derived from an EMBL/GenBank/DDBJ whole genome shotgun (WGS) entry which is preliminary data.</text>
</comment>
<dbReference type="RefSeq" id="WP_094789572.1">
    <property type="nucleotide sequence ID" value="NZ_NDXW01000002.1"/>
</dbReference>
<protein>
    <submittedName>
        <fullName evidence="2">DUF4123 domain-containing protein</fullName>
    </submittedName>
</protein>